<comment type="similarity">
    <text evidence="3">Belongs to the class-II pyridoxal-phosphate-dependent aminotransferase family. Histidinol-phosphate aminotransferase subfamily.</text>
</comment>
<evidence type="ECO:0000259" key="12">
    <source>
        <dbReference type="Pfam" id="PF00155"/>
    </source>
</evidence>
<keyword evidence="6" id="KW-0028">Amino-acid biosynthesis</keyword>
<dbReference type="EC" id="2.6.1.9" evidence="4"/>
<evidence type="ECO:0000256" key="4">
    <source>
        <dbReference type="ARBA" id="ARBA00012748"/>
    </source>
</evidence>
<dbReference type="InterPro" id="IPR015424">
    <property type="entry name" value="PyrdxlP-dep_Trfase"/>
</dbReference>
<comment type="cofactor">
    <cofactor evidence="1 11">
        <name>pyridoxal 5'-phosphate</name>
        <dbReference type="ChEBI" id="CHEBI:597326"/>
    </cofactor>
</comment>
<dbReference type="Gene3D" id="3.40.640.10">
    <property type="entry name" value="Type I PLP-dependent aspartate aminotransferase-like (Major domain)"/>
    <property type="match status" value="1"/>
</dbReference>
<dbReference type="InterPro" id="IPR001917">
    <property type="entry name" value="Aminotrans_II_pyridoxalP_BS"/>
</dbReference>
<evidence type="ECO:0000256" key="3">
    <source>
        <dbReference type="ARBA" id="ARBA00007970"/>
    </source>
</evidence>
<name>A0AB39TKS0_9ACTN</name>
<comment type="catalytic activity">
    <reaction evidence="10">
        <text>L-histidinol phosphate + 2-oxoglutarate = 3-(imidazol-4-yl)-2-oxopropyl phosphate + L-glutamate</text>
        <dbReference type="Rhea" id="RHEA:23744"/>
        <dbReference type="ChEBI" id="CHEBI:16810"/>
        <dbReference type="ChEBI" id="CHEBI:29985"/>
        <dbReference type="ChEBI" id="CHEBI:57766"/>
        <dbReference type="ChEBI" id="CHEBI:57980"/>
        <dbReference type="EC" id="2.6.1.9"/>
    </reaction>
</comment>
<evidence type="ECO:0000256" key="6">
    <source>
        <dbReference type="ARBA" id="ARBA00022605"/>
    </source>
</evidence>
<proteinExistence type="inferred from homology"/>
<dbReference type="EMBL" id="CP163445">
    <property type="protein sequence ID" value="XDQ79815.1"/>
    <property type="molecule type" value="Genomic_DNA"/>
</dbReference>
<evidence type="ECO:0000256" key="11">
    <source>
        <dbReference type="RuleBase" id="RU003693"/>
    </source>
</evidence>
<organism evidence="13">
    <name type="scientific">Streptomyces sp. Y1</name>
    <dbReference type="NCBI Taxonomy" id="3238634"/>
    <lineage>
        <taxon>Bacteria</taxon>
        <taxon>Bacillati</taxon>
        <taxon>Actinomycetota</taxon>
        <taxon>Actinomycetes</taxon>
        <taxon>Kitasatosporales</taxon>
        <taxon>Streptomycetaceae</taxon>
        <taxon>Streptomyces</taxon>
    </lineage>
</organism>
<dbReference type="CDD" id="cd00609">
    <property type="entry name" value="AAT_like"/>
    <property type="match status" value="1"/>
</dbReference>
<comment type="pathway">
    <text evidence="2">Amino-acid biosynthesis; L-histidine biosynthesis; L-histidine from 5-phospho-alpha-D-ribose 1-diphosphate: step 7/9.</text>
</comment>
<keyword evidence="5 13" id="KW-0032">Aminotransferase</keyword>
<dbReference type="InterPro" id="IPR004839">
    <property type="entry name" value="Aminotransferase_I/II_large"/>
</dbReference>
<keyword evidence="8 11" id="KW-0663">Pyridoxal phosphate</keyword>
<dbReference type="SUPFAM" id="SSF53383">
    <property type="entry name" value="PLP-dependent transferases"/>
    <property type="match status" value="1"/>
</dbReference>
<evidence type="ECO:0000313" key="13">
    <source>
        <dbReference type="EMBL" id="XDQ79815.1"/>
    </source>
</evidence>
<dbReference type="InterPro" id="IPR050106">
    <property type="entry name" value="HistidinolP_aminotransfase"/>
</dbReference>
<gene>
    <name evidence="13" type="ORF">AB2U05_15780</name>
</gene>
<dbReference type="GO" id="GO:0004400">
    <property type="term" value="F:histidinol-phosphate transaminase activity"/>
    <property type="evidence" value="ECO:0007669"/>
    <property type="project" value="UniProtKB-EC"/>
</dbReference>
<evidence type="ECO:0000256" key="5">
    <source>
        <dbReference type="ARBA" id="ARBA00022576"/>
    </source>
</evidence>
<evidence type="ECO:0000256" key="7">
    <source>
        <dbReference type="ARBA" id="ARBA00022679"/>
    </source>
</evidence>
<accession>A0AB39TKS0</accession>
<dbReference type="RefSeq" id="WP_369183517.1">
    <property type="nucleotide sequence ID" value="NZ_CP163445.1"/>
</dbReference>
<feature type="domain" description="Aminotransferase class I/classII large" evidence="12">
    <location>
        <begin position="20"/>
        <end position="338"/>
    </location>
</feature>
<dbReference type="GO" id="GO:0030170">
    <property type="term" value="F:pyridoxal phosphate binding"/>
    <property type="evidence" value="ECO:0007669"/>
    <property type="project" value="InterPro"/>
</dbReference>
<evidence type="ECO:0000256" key="2">
    <source>
        <dbReference type="ARBA" id="ARBA00005011"/>
    </source>
</evidence>
<evidence type="ECO:0000256" key="8">
    <source>
        <dbReference type="ARBA" id="ARBA00022898"/>
    </source>
</evidence>
<dbReference type="Pfam" id="PF00155">
    <property type="entry name" value="Aminotran_1_2"/>
    <property type="match status" value="1"/>
</dbReference>
<dbReference type="AlphaFoldDB" id="A0AB39TKS0"/>
<dbReference type="PANTHER" id="PTHR43643">
    <property type="entry name" value="HISTIDINOL-PHOSPHATE AMINOTRANSFERASE 2"/>
    <property type="match status" value="1"/>
</dbReference>
<reference evidence="13" key="1">
    <citation type="submission" date="2024-07" db="EMBL/GenBank/DDBJ databases">
        <authorList>
            <person name="Yu S.T."/>
        </authorList>
    </citation>
    <scope>NUCLEOTIDE SEQUENCE</scope>
    <source>
        <strain evidence="13">Y1</strain>
    </source>
</reference>
<evidence type="ECO:0000256" key="9">
    <source>
        <dbReference type="ARBA" id="ARBA00023102"/>
    </source>
</evidence>
<protein>
    <recommendedName>
        <fullName evidence="4">histidinol-phosphate transaminase</fullName>
        <ecNumber evidence="4">2.6.1.9</ecNumber>
    </recommendedName>
</protein>
<keyword evidence="7 13" id="KW-0808">Transferase</keyword>
<dbReference type="GO" id="GO:0000105">
    <property type="term" value="P:L-histidine biosynthetic process"/>
    <property type="evidence" value="ECO:0007669"/>
    <property type="project" value="UniProtKB-KW"/>
</dbReference>
<dbReference type="PANTHER" id="PTHR43643:SF6">
    <property type="entry name" value="HISTIDINOL-PHOSPHATE AMINOTRANSFERASE"/>
    <property type="match status" value="1"/>
</dbReference>
<keyword evidence="9" id="KW-0368">Histidine biosynthesis</keyword>
<dbReference type="InterPro" id="IPR015422">
    <property type="entry name" value="PyrdxlP-dep_Trfase_small"/>
</dbReference>
<sequence length="345" mass="36357">MTTAPAPAPAAAPARLHLSENPYGASPLALAAARDAIDLTEIYPDPARQSPTAALAAHLGVAEEQIAVANGSDELVLLTALALGDVTRPGVTTAGTFPGYRICLETARRGCTEIPLAGTETDAERFAEALAGAGIGYLCNPHNPTGALLSRERFDLLVAAAERTGTPLVVDEAYLEFTPAGTPQLRDYLDRGAPVVSLRTFSKAYGLAALRIGYAVGRADLIARLREAQGTMPFSVNRAAQAGAVAALTDPEHLARAVRRNAERRERFRADLAARGRRSLPSVTNFVAVAVPDSAAAEHVLAERYGILVRDAGRFGLPGYLRVSLGPDEQLDRLLDALDALAPVR</sequence>
<dbReference type="InterPro" id="IPR015421">
    <property type="entry name" value="PyrdxlP-dep_Trfase_major"/>
</dbReference>
<evidence type="ECO:0000256" key="10">
    <source>
        <dbReference type="ARBA" id="ARBA00047481"/>
    </source>
</evidence>
<dbReference type="PROSITE" id="PS00599">
    <property type="entry name" value="AA_TRANSFER_CLASS_2"/>
    <property type="match status" value="1"/>
</dbReference>
<evidence type="ECO:0000256" key="1">
    <source>
        <dbReference type="ARBA" id="ARBA00001933"/>
    </source>
</evidence>
<dbReference type="Gene3D" id="3.90.1150.10">
    <property type="entry name" value="Aspartate Aminotransferase, domain 1"/>
    <property type="match status" value="1"/>
</dbReference>